<keyword evidence="19" id="KW-1185">Reference proteome</keyword>
<dbReference type="SUPFAM" id="SSF56935">
    <property type="entry name" value="Porins"/>
    <property type="match status" value="1"/>
</dbReference>
<feature type="signal peptide" evidence="16">
    <location>
        <begin position="1"/>
        <end position="47"/>
    </location>
</feature>
<dbReference type="EMBL" id="AQPF01000037">
    <property type="protein sequence ID" value="KAF0804160.1"/>
    <property type="molecule type" value="Genomic_DNA"/>
</dbReference>
<evidence type="ECO:0000256" key="2">
    <source>
        <dbReference type="ARBA" id="ARBA00009810"/>
    </source>
</evidence>
<dbReference type="InterPro" id="IPR010105">
    <property type="entry name" value="TonB_sidphr_rcpt"/>
</dbReference>
<keyword evidence="13 14" id="KW-0998">Cell outer membrane</keyword>
<keyword evidence="11 14" id="KW-0472">Membrane</keyword>
<keyword evidence="3 14" id="KW-0813">Transport</keyword>
<name>A0ABQ6Y4M2_9GAMM</name>
<evidence type="ECO:0000256" key="14">
    <source>
        <dbReference type="PROSITE-ProRule" id="PRU01360"/>
    </source>
</evidence>
<evidence type="ECO:0000256" key="10">
    <source>
        <dbReference type="ARBA" id="ARBA00023077"/>
    </source>
</evidence>
<feature type="chain" id="PRO_5046892110" evidence="16">
    <location>
        <begin position="48"/>
        <end position="807"/>
    </location>
</feature>
<protein>
    <submittedName>
        <fullName evidence="18">Ferrichrome-iron receptor</fullName>
    </submittedName>
</protein>
<evidence type="ECO:0000313" key="18">
    <source>
        <dbReference type="EMBL" id="KAF0804160.1"/>
    </source>
</evidence>
<keyword evidence="9" id="KW-0406">Ion transport</keyword>
<dbReference type="Pfam" id="PF00593">
    <property type="entry name" value="TonB_dep_Rec_b-barrel"/>
    <property type="match status" value="1"/>
</dbReference>
<dbReference type="Gene3D" id="3.55.50.30">
    <property type="match status" value="1"/>
</dbReference>
<dbReference type="Pfam" id="PF07715">
    <property type="entry name" value="Plug"/>
    <property type="match status" value="1"/>
</dbReference>
<evidence type="ECO:0000256" key="4">
    <source>
        <dbReference type="ARBA" id="ARBA00022452"/>
    </source>
</evidence>
<keyword evidence="7 16" id="KW-0732">Signal</keyword>
<evidence type="ECO:0000256" key="7">
    <source>
        <dbReference type="ARBA" id="ARBA00022729"/>
    </source>
</evidence>
<dbReference type="Proteomes" id="UP000771797">
    <property type="component" value="Unassembled WGS sequence"/>
</dbReference>
<evidence type="ECO:0000256" key="15">
    <source>
        <dbReference type="RuleBase" id="RU003357"/>
    </source>
</evidence>
<dbReference type="Gene3D" id="2.170.130.10">
    <property type="entry name" value="TonB-dependent receptor, plug domain"/>
    <property type="match status" value="1"/>
</dbReference>
<keyword evidence="8" id="KW-0408">Iron</keyword>
<comment type="caution">
    <text evidence="18">The sequence shown here is derived from an EMBL/GenBank/DDBJ whole genome shotgun (WGS) entry which is preliminary data.</text>
</comment>
<dbReference type="CDD" id="cd01347">
    <property type="entry name" value="ligand_gated_channel"/>
    <property type="match status" value="1"/>
</dbReference>
<accession>A0ABQ6Y4M2</accession>
<dbReference type="PANTHER" id="PTHR32552">
    <property type="entry name" value="FERRICHROME IRON RECEPTOR-RELATED"/>
    <property type="match status" value="1"/>
</dbReference>
<evidence type="ECO:0000256" key="11">
    <source>
        <dbReference type="ARBA" id="ARBA00023136"/>
    </source>
</evidence>
<evidence type="ECO:0000256" key="12">
    <source>
        <dbReference type="ARBA" id="ARBA00023170"/>
    </source>
</evidence>
<comment type="similarity">
    <text evidence="2 14 15">Belongs to the TonB-dependent receptor family.</text>
</comment>
<evidence type="ECO:0000313" key="19">
    <source>
        <dbReference type="Proteomes" id="UP000771797"/>
    </source>
</evidence>
<sequence length="807" mass="87929">MTVYNGPRPGQARISVNNKSAALALAMTCSLAGIGAAITLTPATAFAQQNTARQHFSIAAGKLSDVLAQFAAQAQVPLSFDPRVLFGIRSDGLQGSYTAREGFQALLSGSGYALQPEGEGSYSLRRLPSDPVTLSPIRVDAGAGEESAYGPVAGYAARRSITATKMDIPLIETPQSVSVVTADQIEIQDAESLHQALLYTPGVVPMGSDNLISDGLIIRGFNVTGSEPMYLNGSKLPRNTFSGVSEPYAMERIEVLKGPASVLYGNAAPGGIVNMVSKLPRTKTSRELKVQGGRFDRKQLAGDFTGALTEDGRLSYRVTGLLRRGDTMTDHIPDDRDFGQLSLRWQPTDDTSLTLLANSQRNDTVYLYGLPLEGTVQHNVNGDIDRDRFIGEPGFDKFETKNKSLGYLFSHRFNDTFTFRQNALYFDAETDWNYLIMGSLDASQRMLSRTSAARNDRNRTFTLDNQLQAKWSWGAVEHTSLLGLDYEQSQFKRTQYRGTAEALDIFDPVYGSPVQLNGSPVSDTTEDSNQLGIYAQEHIKIDGRWVVMLGGRYDQVDGKGKDHLAGVSATTYDDHAFTGRAGVLYLFDNGFAPYLSYSESFEPISGQSAGGQAFEPTEGEQTEIGLRYQPQGGFTSITASAYKLTQENVVTSDLANPGFSVQEGEVESTGFELEARANLSSGLNLIASYAYIDNEVTKSNSGTKGNRTNGVPRNMASLWADYAFDGLLYGLGVGAGVRHIGETRNIANTVAVPSYTVVDTSLRYRLSPQWLVTLNIDNLFDEKYATCSYACFYGVKRSATVTVKYQW</sequence>
<keyword evidence="5" id="KW-0410">Iron transport</keyword>
<dbReference type="PANTHER" id="PTHR32552:SF68">
    <property type="entry name" value="FERRICHROME OUTER MEMBRANE TRANSPORTER_PHAGE RECEPTOR"/>
    <property type="match status" value="1"/>
</dbReference>
<gene>
    <name evidence="18" type="ORF">A6D6_03328</name>
</gene>
<keyword evidence="6 14" id="KW-0812">Transmembrane</keyword>
<evidence type="ECO:0000256" key="5">
    <source>
        <dbReference type="ARBA" id="ARBA00022496"/>
    </source>
</evidence>
<dbReference type="InterPro" id="IPR000531">
    <property type="entry name" value="Beta-barrel_TonB"/>
</dbReference>
<keyword evidence="12 18" id="KW-0675">Receptor</keyword>
<evidence type="ECO:0000256" key="13">
    <source>
        <dbReference type="ARBA" id="ARBA00023237"/>
    </source>
</evidence>
<dbReference type="InterPro" id="IPR012910">
    <property type="entry name" value="Plug_dom"/>
</dbReference>
<keyword evidence="4 14" id="KW-1134">Transmembrane beta strand</keyword>
<dbReference type="RefSeq" id="WP_159661342.1">
    <property type="nucleotide sequence ID" value="NZ_AQPF01000037.1"/>
</dbReference>
<dbReference type="NCBIfam" id="TIGR01783">
    <property type="entry name" value="TonB-siderophor"/>
    <property type="match status" value="1"/>
</dbReference>
<evidence type="ECO:0000259" key="17">
    <source>
        <dbReference type="SMART" id="SM00965"/>
    </source>
</evidence>
<evidence type="ECO:0000256" key="1">
    <source>
        <dbReference type="ARBA" id="ARBA00004571"/>
    </source>
</evidence>
<proteinExistence type="inferred from homology"/>
<dbReference type="PROSITE" id="PS52016">
    <property type="entry name" value="TONB_DEPENDENT_REC_3"/>
    <property type="match status" value="1"/>
</dbReference>
<dbReference type="InterPro" id="IPR011662">
    <property type="entry name" value="Secretin/TonB_short_N"/>
</dbReference>
<reference evidence="18 19" key="1">
    <citation type="submission" date="2012-09" db="EMBL/GenBank/DDBJ databases">
        <title>Genome Sequence of alkane-degrading Bacterium Alcanivorax sp. 6-D-6.</title>
        <authorList>
            <person name="Lai Q."/>
            <person name="Shao Z."/>
        </authorList>
    </citation>
    <scope>NUCLEOTIDE SEQUENCE [LARGE SCALE GENOMIC DNA]</scope>
    <source>
        <strain evidence="18 19">6-D-6</strain>
    </source>
</reference>
<evidence type="ECO:0000256" key="6">
    <source>
        <dbReference type="ARBA" id="ARBA00022692"/>
    </source>
</evidence>
<evidence type="ECO:0000256" key="9">
    <source>
        <dbReference type="ARBA" id="ARBA00023065"/>
    </source>
</evidence>
<dbReference type="InterPro" id="IPR037066">
    <property type="entry name" value="Plug_dom_sf"/>
</dbReference>
<evidence type="ECO:0000256" key="3">
    <source>
        <dbReference type="ARBA" id="ARBA00022448"/>
    </source>
</evidence>
<dbReference type="InterPro" id="IPR036942">
    <property type="entry name" value="Beta-barrel_TonB_sf"/>
</dbReference>
<dbReference type="InterPro" id="IPR039426">
    <property type="entry name" value="TonB-dep_rcpt-like"/>
</dbReference>
<comment type="subcellular location">
    <subcellularLocation>
        <location evidence="1 14">Cell outer membrane</location>
        <topology evidence="1 14">Multi-pass membrane protein</topology>
    </subcellularLocation>
</comment>
<evidence type="ECO:0000256" key="16">
    <source>
        <dbReference type="SAM" id="SignalP"/>
    </source>
</evidence>
<evidence type="ECO:0000256" key="8">
    <source>
        <dbReference type="ARBA" id="ARBA00023004"/>
    </source>
</evidence>
<dbReference type="SMART" id="SM00965">
    <property type="entry name" value="STN"/>
    <property type="match status" value="1"/>
</dbReference>
<keyword evidence="10 15" id="KW-0798">TonB box</keyword>
<dbReference type="Gene3D" id="2.40.170.20">
    <property type="entry name" value="TonB-dependent receptor, beta-barrel domain"/>
    <property type="match status" value="1"/>
</dbReference>
<feature type="domain" description="Secretin/TonB short N-terminal" evidence="17">
    <location>
        <begin position="76"/>
        <end position="127"/>
    </location>
</feature>
<organism evidence="18 19">
    <name type="scientific">Alcanivorax xiamenensis</name>
    <dbReference type="NCBI Taxonomy" id="1177156"/>
    <lineage>
        <taxon>Bacteria</taxon>
        <taxon>Pseudomonadati</taxon>
        <taxon>Pseudomonadota</taxon>
        <taxon>Gammaproteobacteria</taxon>
        <taxon>Oceanospirillales</taxon>
        <taxon>Alcanivoracaceae</taxon>
        <taxon>Alcanivorax</taxon>
    </lineage>
</organism>